<dbReference type="AlphaFoldDB" id="A0AB39HEE4"/>
<sequence length="87" mass="9809">MSCHRIDELLSLLNTHWQQSPDLSLCDCLLEIATQLALPEGLAELTDDMLIYHLKMQQQGENAPIPGMQKDCESDFKQALLKARGIE</sequence>
<dbReference type="InterPro" id="IPR038134">
    <property type="entry name" value="YihD_sf"/>
</dbReference>
<proteinExistence type="predicted"/>
<gene>
    <name evidence="1" type="ORF">AB0763_13130</name>
</gene>
<reference evidence="1" key="1">
    <citation type="submission" date="2024-07" db="EMBL/GenBank/DDBJ databases">
        <title>Genome Analysis of a Potential Novel Vibrio Species Secreting pH- and Thermo-stable Alginate Lyase and its Application in Producing Alginate Oligosaccharides.</title>
        <authorList>
            <person name="Huang H."/>
            <person name="Bao K."/>
        </authorList>
    </citation>
    <scope>NUCLEOTIDE SEQUENCE</scope>
    <source>
        <strain evidence="1">HB236076</strain>
    </source>
</reference>
<evidence type="ECO:0000313" key="1">
    <source>
        <dbReference type="EMBL" id="XDK25052.1"/>
    </source>
</evidence>
<dbReference type="Pfam" id="PF06288">
    <property type="entry name" value="DUF1040"/>
    <property type="match status" value="1"/>
</dbReference>
<dbReference type="RefSeq" id="WP_306102251.1">
    <property type="nucleotide sequence ID" value="NZ_CP162601.1"/>
</dbReference>
<organism evidence="1">
    <name type="scientific">Vibrio sp. HB236076</name>
    <dbReference type="NCBI Taxonomy" id="3232307"/>
    <lineage>
        <taxon>Bacteria</taxon>
        <taxon>Pseudomonadati</taxon>
        <taxon>Pseudomonadota</taxon>
        <taxon>Gammaproteobacteria</taxon>
        <taxon>Vibrionales</taxon>
        <taxon>Vibrionaceae</taxon>
        <taxon>Vibrio</taxon>
    </lineage>
</organism>
<dbReference type="Gene3D" id="1.10.1580.20">
    <property type="entry name" value="Protein of unknown function DUF1040"/>
    <property type="match status" value="1"/>
</dbReference>
<accession>A0AB39HEE4</accession>
<dbReference type="InterPro" id="IPR009383">
    <property type="entry name" value="DUF1040"/>
</dbReference>
<name>A0AB39HEE4_9VIBR</name>
<protein>
    <submittedName>
        <fullName evidence="1">DUF1040 family protein</fullName>
    </submittedName>
</protein>
<dbReference type="KEGG" id="vih:AB0763_13130"/>
<dbReference type="EMBL" id="CP162601">
    <property type="protein sequence ID" value="XDK25052.1"/>
    <property type="molecule type" value="Genomic_DNA"/>
</dbReference>